<dbReference type="Pfam" id="PF04149">
    <property type="entry name" value="DUF397"/>
    <property type="match status" value="1"/>
</dbReference>
<dbReference type="RefSeq" id="WP_317795165.1">
    <property type="nucleotide sequence ID" value="NZ_AP028461.1"/>
</dbReference>
<feature type="domain" description="DUF397" evidence="1">
    <location>
        <begin position="7"/>
        <end position="56"/>
    </location>
</feature>
<gene>
    <name evidence="2" type="ORF">ACFQ5G_07090</name>
</gene>
<proteinExistence type="predicted"/>
<protein>
    <submittedName>
        <fullName evidence="2">DUF397 domain-containing protein</fullName>
    </submittedName>
</protein>
<organism evidence="2 3">
    <name type="scientific">Actinoplanes sichuanensis</name>
    <dbReference type="NCBI Taxonomy" id="512349"/>
    <lineage>
        <taxon>Bacteria</taxon>
        <taxon>Bacillati</taxon>
        <taxon>Actinomycetota</taxon>
        <taxon>Actinomycetes</taxon>
        <taxon>Micromonosporales</taxon>
        <taxon>Micromonosporaceae</taxon>
        <taxon>Actinoplanes</taxon>
    </lineage>
</organism>
<evidence type="ECO:0000259" key="1">
    <source>
        <dbReference type="Pfam" id="PF04149"/>
    </source>
</evidence>
<evidence type="ECO:0000313" key="3">
    <source>
        <dbReference type="Proteomes" id="UP001597183"/>
    </source>
</evidence>
<reference evidence="3" key="1">
    <citation type="journal article" date="2019" name="Int. J. Syst. Evol. Microbiol.">
        <title>The Global Catalogue of Microorganisms (GCM) 10K type strain sequencing project: providing services to taxonomists for standard genome sequencing and annotation.</title>
        <authorList>
            <consortium name="The Broad Institute Genomics Platform"/>
            <consortium name="The Broad Institute Genome Sequencing Center for Infectious Disease"/>
            <person name="Wu L."/>
            <person name="Ma J."/>
        </authorList>
    </citation>
    <scope>NUCLEOTIDE SEQUENCE [LARGE SCALE GENOMIC DNA]</scope>
    <source>
        <strain evidence="3">CCM 7526</strain>
    </source>
</reference>
<dbReference type="Proteomes" id="UP001597183">
    <property type="component" value="Unassembled WGS sequence"/>
</dbReference>
<comment type="caution">
    <text evidence="2">The sequence shown here is derived from an EMBL/GenBank/DDBJ whole genome shotgun (WGS) entry which is preliminary data.</text>
</comment>
<dbReference type="EMBL" id="JBHTMK010000007">
    <property type="protein sequence ID" value="MFD1365105.1"/>
    <property type="molecule type" value="Genomic_DNA"/>
</dbReference>
<name>A0ABW4A4F6_9ACTN</name>
<keyword evidence="3" id="KW-1185">Reference proteome</keyword>
<evidence type="ECO:0000313" key="2">
    <source>
        <dbReference type="EMBL" id="MFD1365105.1"/>
    </source>
</evidence>
<sequence length="65" mass="7092">MSSVNVDWRASSFCDHINCVEVAVIGGAIAVRNSKDRSGTVQMYSPEEWTAFLDGITNGDFDFSS</sequence>
<dbReference type="InterPro" id="IPR007278">
    <property type="entry name" value="DUF397"/>
</dbReference>
<accession>A0ABW4A4F6</accession>